<feature type="compositionally biased region" description="Basic and acidic residues" evidence="4">
    <location>
        <begin position="132"/>
        <end position="141"/>
    </location>
</feature>
<feature type="compositionally biased region" description="Basic and acidic residues" evidence="4">
    <location>
        <begin position="1378"/>
        <end position="1388"/>
    </location>
</feature>
<dbReference type="PANTHER" id="PTHR12587">
    <property type="entry name" value="LAR INTERACTING PROTEIN LIP -RELATED PROTEIN"/>
    <property type="match status" value="1"/>
</dbReference>
<dbReference type="InterPro" id="IPR013761">
    <property type="entry name" value="SAM/pointed_sf"/>
</dbReference>
<feature type="domain" description="SAM" evidence="5">
    <location>
        <begin position="1040"/>
        <end position="1104"/>
    </location>
</feature>
<feature type="compositionally biased region" description="Basic and acidic residues" evidence="4">
    <location>
        <begin position="1409"/>
        <end position="1431"/>
    </location>
</feature>
<feature type="region of interest" description="Disordered" evidence="4">
    <location>
        <begin position="178"/>
        <end position="202"/>
    </location>
</feature>
<reference evidence="6 7" key="2">
    <citation type="journal article" date="2022" name="Mol. Biol. Evol.">
        <title>Comparative Genomics Reveals Insights into the Divergent Evolution of Astigmatic Mites and Household Pest Adaptations.</title>
        <authorList>
            <person name="Xiong Q."/>
            <person name="Wan A.T."/>
            <person name="Liu X."/>
            <person name="Fung C.S."/>
            <person name="Xiao X."/>
            <person name="Malainual N."/>
            <person name="Hou J."/>
            <person name="Wang L."/>
            <person name="Wang M."/>
            <person name="Yang K.Y."/>
            <person name="Cui Y."/>
            <person name="Leung E.L."/>
            <person name="Nong W."/>
            <person name="Shin S.K."/>
            <person name="Au S.W."/>
            <person name="Jeong K.Y."/>
            <person name="Chew F.T."/>
            <person name="Hui J.H."/>
            <person name="Leung T.F."/>
            <person name="Tungtrongchitr A."/>
            <person name="Zhong N."/>
            <person name="Liu Z."/>
            <person name="Tsui S.K."/>
        </authorList>
    </citation>
    <scope>NUCLEOTIDE SEQUENCE [LARGE SCALE GENOMIC DNA]</scope>
    <source>
        <strain evidence="6">Derp</strain>
    </source>
</reference>
<dbReference type="EMBL" id="NJHN03000059">
    <property type="protein sequence ID" value="KAH9419450.1"/>
    <property type="molecule type" value="Genomic_DNA"/>
</dbReference>
<keyword evidence="7" id="KW-1185">Reference proteome</keyword>
<protein>
    <submittedName>
        <fullName evidence="6">Interacting protein, binding protein</fullName>
    </submittedName>
</protein>
<evidence type="ECO:0000256" key="4">
    <source>
        <dbReference type="SAM" id="MobiDB-lite"/>
    </source>
</evidence>
<evidence type="ECO:0000313" key="6">
    <source>
        <dbReference type="EMBL" id="KAH9419450.1"/>
    </source>
</evidence>
<feature type="compositionally biased region" description="Basic residues" evidence="4">
    <location>
        <begin position="231"/>
        <end position="245"/>
    </location>
</feature>
<feature type="region of interest" description="Disordered" evidence="4">
    <location>
        <begin position="231"/>
        <end position="257"/>
    </location>
</feature>
<feature type="compositionally biased region" description="Basic and acidic residues" evidence="4">
    <location>
        <begin position="1358"/>
        <end position="1371"/>
    </location>
</feature>
<evidence type="ECO:0000313" key="7">
    <source>
        <dbReference type="Proteomes" id="UP000887458"/>
    </source>
</evidence>
<feature type="region of interest" description="Disordered" evidence="4">
    <location>
        <begin position="564"/>
        <end position="586"/>
    </location>
</feature>
<feature type="region of interest" description="Disordered" evidence="4">
    <location>
        <begin position="746"/>
        <end position="833"/>
    </location>
</feature>
<comment type="similarity">
    <text evidence="1">Belongs to the liprin family. Liprin-beta subfamily.</text>
</comment>
<feature type="compositionally biased region" description="Basic and acidic residues" evidence="4">
    <location>
        <begin position="816"/>
        <end position="825"/>
    </location>
</feature>
<dbReference type="InterPro" id="IPR037618">
    <property type="entry name" value="LIPB1/2_SAM_2nd"/>
</dbReference>
<sequence length="1431" mass="163967">MDNHCSSGSNGDDLLLNNKNNNVDLDDADDNNIMNASLILHMALQKMDNIIATNNEIDPMINSTNTNTNHENLNGKDSSDQQQQNGHIKQQEKKHFEQKQDKLNRLLQELKEYSNDNDDDLHTSSLDENQDESAKSKSTKDDNDDDGDEGDVNQNATEDDDDDVHATSNVTINRLSLMQQQQQQQHYKHHHHYQYDHHHTEQLLNRRPSRTLSEPIDDYDLNVRSKAINHNKPHHHHHHQHHYHHPNQSPSSSFHQYHRASVDPYLLEEVARNLGYSSTSLPKHQHQQHQQHYSINPVLKNFQITNCNDNNMSMESLAYLQQQQQQQLAGNIPGGSMFSLNTIPFNHPYHYNNYHNIYQPQQQQQYHQQQQQQQQRSSSPSSSYYRNNNNCCRGSICNDYMNIGGGVGGGYPSISSPYHSNPYFCDSQLHHVTNTTPSSSVNMNNNNNNNNMAGSYYLNNDYITNSSSMLTNSYAMNFNHSYPNLASILPPTSSSLQQQQSTIQQNNSYLSQINLRKIINNNGKNSNNNNNPSAQTTEYLVDTINTSPDSVANNKVNNNNLFYSSMEKSSSDDHQQQHVKQQPNDEQQYQHLNGKMEKIIQLESMINILRNQLFNTEDLFKKALISKKSLENANCDLLTIVDKLKLDLIHFESQQKILKEQNLKIENEFEQLKTRLLEKDTEISSLRLTMAKIVRTTGYVLSDNELSLLRGKTIASDYIKNKMKENYHELMFGPFVRNTNYFYSEPPSRRESSGGGGGILSISGGRYSPVAPPRSHRNNNQQQQQQSPTIADQQQQQSLSIHNSPPMMIASSFDNNRNHHEEEQQSKQQPMLRRSTSFEDMKMDSQHLLNENINNNDHHHHNKDNKNSFSTLPHNSKAMRQIQRQFELENNHNHQSAITTNPMSQSLIDEEQMMMMMMTPNNNNNKAFSTPNSPMITLKPQPNRPHHQNNNKESPGFGVTFAQDDEMISRNNTVITPRINLDDSKPKGLRRIFSRKRSTSSLAGISDSFSRGGLRATSGPRLGFSQEKKFQNVNIPFSNWGTTLVADWFALIGLGMYVNECKRWCKDGEHLMKASSLEVEKELGIKNSLHRKKLRLAVVSMNEEEDDLLKCAGKLDYLWVARWLDDIGLPQYKESFIDARVDGRVLHYLNIEDLFQLKVTNQLHFASIRAAIRVLRENNYNGQCLKRRAGPDEVNQNEWNNSEVAVWSSHRIMEWLRSIDLSEYAPNLRGSGVHGALILYENAFNADLFATLLSIPANKTLLRRHISSKFKQLIGDQLSKMKQEYELMPNYQQLVPGAKIKAYKKGHFTLRKKRADFELTDYVCPMGTVVQTPLTKYSALRDSNIMKNELPSSSSSAMKKEDSPISIKSEDNAIVDRLSLKSESKKSNPIDNLNDDQHLKQNGNLTDNIDERKSDKISDSKSSPEKEKLSS</sequence>
<feature type="domain" description="SAM" evidence="5">
    <location>
        <begin position="1207"/>
        <end position="1276"/>
    </location>
</feature>
<evidence type="ECO:0000256" key="2">
    <source>
        <dbReference type="ARBA" id="ARBA00022737"/>
    </source>
</evidence>
<comment type="caution">
    <text evidence="6">The sequence shown here is derived from an EMBL/GenBank/DDBJ whole genome shotgun (WGS) entry which is preliminary data.</text>
</comment>
<dbReference type="SUPFAM" id="SSF47769">
    <property type="entry name" value="SAM/Pointed domain"/>
    <property type="match status" value="3"/>
</dbReference>
<proteinExistence type="inferred from homology"/>
<gene>
    <name evidence="6" type="primary">PPFIBP2</name>
    <name evidence="6" type="ORF">DERP_010662</name>
</gene>
<keyword evidence="3" id="KW-0175">Coiled coil</keyword>
<feature type="compositionally biased region" description="Low complexity" evidence="4">
    <location>
        <begin position="781"/>
        <end position="797"/>
    </location>
</feature>
<evidence type="ECO:0000259" key="5">
    <source>
        <dbReference type="PROSITE" id="PS50105"/>
    </source>
</evidence>
<dbReference type="InterPro" id="IPR029515">
    <property type="entry name" value="Liprin"/>
</dbReference>
<feature type="region of interest" description="Disordered" evidence="4">
    <location>
        <begin position="61"/>
        <end position="97"/>
    </location>
</feature>
<evidence type="ECO:0000256" key="1">
    <source>
        <dbReference type="ARBA" id="ARBA00007547"/>
    </source>
</evidence>
<reference evidence="6 7" key="1">
    <citation type="journal article" date="2018" name="J. Allergy Clin. Immunol.">
        <title>High-quality assembly of Dermatophagoides pteronyssinus genome and transcriptome reveals a wide range of novel allergens.</title>
        <authorList>
            <person name="Liu X.Y."/>
            <person name="Yang K.Y."/>
            <person name="Wang M.Q."/>
            <person name="Kwok J.S."/>
            <person name="Zeng X."/>
            <person name="Yang Z."/>
            <person name="Xiao X.J."/>
            <person name="Lau C.P."/>
            <person name="Li Y."/>
            <person name="Huang Z.M."/>
            <person name="Ba J.G."/>
            <person name="Yim A.K."/>
            <person name="Ouyang C.Y."/>
            <person name="Ngai S.M."/>
            <person name="Chan T.F."/>
            <person name="Leung E.L."/>
            <person name="Liu L."/>
            <person name="Liu Z.G."/>
            <person name="Tsui S.K."/>
        </authorList>
    </citation>
    <scope>NUCLEOTIDE SEQUENCE [LARGE SCALE GENOMIC DNA]</scope>
    <source>
        <strain evidence="6">Derp</strain>
    </source>
</reference>
<dbReference type="PROSITE" id="PS50105">
    <property type="entry name" value="SAM_DOMAIN"/>
    <property type="match status" value="3"/>
</dbReference>
<feature type="region of interest" description="Disordered" evidence="4">
    <location>
        <begin position="1347"/>
        <end position="1431"/>
    </location>
</feature>
<dbReference type="InterPro" id="IPR058914">
    <property type="entry name" value="LIPB1/2_CC"/>
</dbReference>
<dbReference type="Gene3D" id="1.10.150.50">
    <property type="entry name" value="Transcription Factor, Ets-1"/>
    <property type="match status" value="3"/>
</dbReference>
<dbReference type="Pfam" id="PF07647">
    <property type="entry name" value="SAM_2"/>
    <property type="match status" value="1"/>
</dbReference>
<dbReference type="Pfam" id="PF26022">
    <property type="entry name" value="CC_Liprin_beta"/>
    <property type="match status" value="1"/>
</dbReference>
<feature type="compositionally biased region" description="Polar residues" evidence="4">
    <location>
        <begin position="61"/>
        <end position="72"/>
    </location>
</feature>
<dbReference type="InterPro" id="IPR037617">
    <property type="entry name" value="LIPB1/2_SAM_1"/>
</dbReference>
<dbReference type="CDD" id="cd09563">
    <property type="entry name" value="SAM_liprin-beta1_2_repeat1"/>
    <property type="match status" value="1"/>
</dbReference>
<feature type="region of interest" description="Disordered" evidence="4">
    <location>
        <begin position="361"/>
        <end position="384"/>
    </location>
</feature>
<name>A0ABQ8JA37_DERPT</name>
<feature type="region of interest" description="Disordered" evidence="4">
    <location>
        <begin position="852"/>
        <end position="873"/>
    </location>
</feature>
<dbReference type="CDD" id="cd09566">
    <property type="entry name" value="SAM_liprin-beta1_2_repeat2"/>
    <property type="match status" value="1"/>
</dbReference>
<organism evidence="6 7">
    <name type="scientific">Dermatophagoides pteronyssinus</name>
    <name type="common">European house dust mite</name>
    <dbReference type="NCBI Taxonomy" id="6956"/>
    <lineage>
        <taxon>Eukaryota</taxon>
        <taxon>Metazoa</taxon>
        <taxon>Ecdysozoa</taxon>
        <taxon>Arthropoda</taxon>
        <taxon>Chelicerata</taxon>
        <taxon>Arachnida</taxon>
        <taxon>Acari</taxon>
        <taxon>Acariformes</taxon>
        <taxon>Sarcoptiformes</taxon>
        <taxon>Astigmata</taxon>
        <taxon>Psoroptidia</taxon>
        <taxon>Analgoidea</taxon>
        <taxon>Pyroglyphidae</taxon>
        <taxon>Dermatophagoidinae</taxon>
        <taxon>Dermatophagoides</taxon>
    </lineage>
</organism>
<keyword evidence="2" id="KW-0677">Repeat</keyword>
<feature type="region of interest" description="Disordered" evidence="4">
    <location>
        <begin position="114"/>
        <end position="164"/>
    </location>
</feature>
<dbReference type="PANTHER" id="PTHR12587:SF14">
    <property type="entry name" value="AT31531P"/>
    <property type="match status" value="1"/>
</dbReference>
<dbReference type="Proteomes" id="UP000887458">
    <property type="component" value="Unassembled WGS sequence"/>
</dbReference>
<evidence type="ECO:0000256" key="3">
    <source>
        <dbReference type="ARBA" id="ARBA00023054"/>
    </source>
</evidence>
<accession>A0ABQ8JA37</accession>
<feature type="compositionally biased region" description="Acidic residues" evidence="4">
    <location>
        <begin position="142"/>
        <end position="163"/>
    </location>
</feature>
<feature type="domain" description="SAM" evidence="5">
    <location>
        <begin position="1120"/>
        <end position="1178"/>
    </location>
</feature>
<dbReference type="Pfam" id="PF00536">
    <property type="entry name" value="SAM_1"/>
    <property type="match status" value="2"/>
</dbReference>
<dbReference type="InterPro" id="IPR001660">
    <property type="entry name" value="SAM"/>
</dbReference>
<dbReference type="SMART" id="SM00454">
    <property type="entry name" value="SAM"/>
    <property type="match status" value="3"/>
</dbReference>